<sequence>MLRLALKPQRKLRRHSEAESSGQGSAAVDAPPRSTGGGMDRCEFGGQRLQVGEQISGQTKAPDTGAGAQGRNSLWVTSSGS</sequence>
<feature type="region of interest" description="Disordered" evidence="1">
    <location>
        <begin position="1"/>
        <end position="81"/>
    </location>
</feature>
<feature type="compositionally biased region" description="Polar residues" evidence="1">
    <location>
        <begin position="70"/>
        <end position="81"/>
    </location>
</feature>
<protein>
    <submittedName>
        <fullName evidence="2">Uncharacterized protein</fullName>
    </submittedName>
</protein>
<evidence type="ECO:0000313" key="2">
    <source>
        <dbReference type="EMBL" id="GGM84440.1"/>
    </source>
</evidence>
<reference evidence="2" key="1">
    <citation type="journal article" date="2014" name="Int. J. Syst. Evol. Microbiol.">
        <title>Complete genome sequence of Corynebacterium casei LMG S-19264T (=DSM 44701T), isolated from a smear-ripened cheese.</title>
        <authorList>
            <consortium name="US DOE Joint Genome Institute (JGI-PGF)"/>
            <person name="Walter F."/>
            <person name="Albersmeier A."/>
            <person name="Kalinowski J."/>
            <person name="Ruckert C."/>
        </authorList>
    </citation>
    <scope>NUCLEOTIDE SEQUENCE</scope>
    <source>
        <strain evidence="2">CGMCC 4.5737</strain>
    </source>
</reference>
<accession>A0A8J3CJ63</accession>
<dbReference type="EMBL" id="BMMK01000072">
    <property type="protein sequence ID" value="GGM84440.1"/>
    <property type="molecule type" value="Genomic_DNA"/>
</dbReference>
<evidence type="ECO:0000256" key="1">
    <source>
        <dbReference type="SAM" id="MobiDB-lite"/>
    </source>
</evidence>
<comment type="caution">
    <text evidence="2">The sequence shown here is derived from an EMBL/GenBank/DDBJ whole genome shotgun (WGS) entry which is preliminary data.</text>
</comment>
<proteinExistence type="predicted"/>
<dbReference type="Proteomes" id="UP000637578">
    <property type="component" value="Unassembled WGS sequence"/>
</dbReference>
<dbReference type="AlphaFoldDB" id="A0A8J3CJ63"/>
<evidence type="ECO:0000313" key="3">
    <source>
        <dbReference type="Proteomes" id="UP000637578"/>
    </source>
</evidence>
<keyword evidence="3" id="KW-1185">Reference proteome</keyword>
<gene>
    <name evidence="2" type="ORF">GCM10012275_63910</name>
</gene>
<reference evidence="2" key="2">
    <citation type="submission" date="2020-09" db="EMBL/GenBank/DDBJ databases">
        <authorList>
            <person name="Sun Q."/>
            <person name="Zhou Y."/>
        </authorList>
    </citation>
    <scope>NUCLEOTIDE SEQUENCE</scope>
    <source>
        <strain evidence="2">CGMCC 4.5737</strain>
    </source>
</reference>
<name>A0A8J3CJ63_9PSEU</name>
<organism evidence="2 3">
    <name type="scientific">Longimycelium tulufanense</name>
    <dbReference type="NCBI Taxonomy" id="907463"/>
    <lineage>
        <taxon>Bacteria</taxon>
        <taxon>Bacillati</taxon>
        <taxon>Actinomycetota</taxon>
        <taxon>Actinomycetes</taxon>
        <taxon>Pseudonocardiales</taxon>
        <taxon>Pseudonocardiaceae</taxon>
        <taxon>Longimycelium</taxon>
    </lineage>
</organism>